<reference evidence="1" key="1">
    <citation type="journal article" date="2020" name="mSystems">
        <title>Genome- and Community-Level Interaction Insights into Carbon Utilization and Element Cycling Functions of Hydrothermarchaeota in Hydrothermal Sediment.</title>
        <authorList>
            <person name="Zhou Z."/>
            <person name="Liu Y."/>
            <person name="Xu W."/>
            <person name="Pan J."/>
            <person name="Luo Z.H."/>
            <person name="Li M."/>
        </authorList>
    </citation>
    <scope>NUCLEOTIDE SEQUENCE [LARGE SCALE GENOMIC DNA]</scope>
    <source>
        <strain evidence="1">HyVt-386</strain>
    </source>
</reference>
<dbReference type="Proteomes" id="UP000885936">
    <property type="component" value="Unassembled WGS sequence"/>
</dbReference>
<protein>
    <recommendedName>
        <fullName evidence="2">Endonuclease</fullName>
    </recommendedName>
</protein>
<dbReference type="GO" id="GO:0003676">
    <property type="term" value="F:nucleic acid binding"/>
    <property type="evidence" value="ECO:0007669"/>
    <property type="project" value="InterPro"/>
</dbReference>
<name>A0A7J2S2A5_9EURY</name>
<evidence type="ECO:0008006" key="2">
    <source>
        <dbReference type="Google" id="ProtNLM"/>
    </source>
</evidence>
<gene>
    <name evidence="1" type="ORF">ENI32_06955</name>
</gene>
<dbReference type="SUPFAM" id="SSF52980">
    <property type="entry name" value="Restriction endonuclease-like"/>
    <property type="match status" value="1"/>
</dbReference>
<proteinExistence type="predicted"/>
<dbReference type="Gene3D" id="3.40.1350.10">
    <property type="match status" value="1"/>
</dbReference>
<dbReference type="InterPro" id="IPR011335">
    <property type="entry name" value="Restrct_endonuc-II-like"/>
</dbReference>
<dbReference type="EMBL" id="DRIE01000113">
    <property type="protein sequence ID" value="HEC57596.1"/>
    <property type="molecule type" value="Genomic_DNA"/>
</dbReference>
<dbReference type="AlphaFoldDB" id="A0A7J2S2A5"/>
<evidence type="ECO:0000313" key="1">
    <source>
        <dbReference type="EMBL" id="HEC57596.1"/>
    </source>
</evidence>
<dbReference type="InterPro" id="IPR011856">
    <property type="entry name" value="tRNA_endonuc-like_dom_sf"/>
</dbReference>
<organism evidence="1">
    <name type="scientific">Candidatus Syntropharchaeum butanivorans</name>
    <dbReference type="NCBI Taxonomy" id="1839936"/>
    <lineage>
        <taxon>Archaea</taxon>
        <taxon>Methanobacteriati</taxon>
        <taxon>Methanobacteriota</taxon>
        <taxon>Stenosarchaea group</taxon>
        <taxon>Methanomicrobia</taxon>
        <taxon>Methanosarcinales</taxon>
        <taxon>ANME-2 cluster</taxon>
        <taxon>Candidatus Syntropharchaeum</taxon>
    </lineage>
</organism>
<accession>A0A7J2S2A5</accession>
<feature type="non-terminal residue" evidence="1">
    <location>
        <position position="133"/>
    </location>
</feature>
<sequence>MEIKKSSRHQKIIGNFGEILICNWLSRSGFEVILVDHTGIDIIAYNPFTNQQLGITVKSRTRNAGKEEESVNIFSYQKEKDDRQKLLDACKAFACEPWIAVYVEASEYADVYLTSLKNYDEKYRGRGGKAIDD</sequence>
<comment type="caution">
    <text evidence="1">The sequence shown here is derived from an EMBL/GenBank/DDBJ whole genome shotgun (WGS) entry which is preliminary data.</text>
</comment>